<evidence type="ECO:0000313" key="2">
    <source>
        <dbReference type="Proteomes" id="UP000649617"/>
    </source>
</evidence>
<protein>
    <submittedName>
        <fullName evidence="1">Uncharacterized protein</fullName>
    </submittedName>
</protein>
<organism evidence="1 2">
    <name type="scientific">Symbiodinium pilosum</name>
    <name type="common">Dinoflagellate</name>
    <dbReference type="NCBI Taxonomy" id="2952"/>
    <lineage>
        <taxon>Eukaryota</taxon>
        <taxon>Sar</taxon>
        <taxon>Alveolata</taxon>
        <taxon>Dinophyceae</taxon>
        <taxon>Suessiales</taxon>
        <taxon>Symbiodiniaceae</taxon>
        <taxon>Symbiodinium</taxon>
    </lineage>
</organism>
<name>A0A812R7M7_SYMPI</name>
<dbReference type="Proteomes" id="UP000649617">
    <property type="component" value="Unassembled WGS sequence"/>
</dbReference>
<comment type="caution">
    <text evidence="1">The sequence shown here is derived from an EMBL/GenBank/DDBJ whole genome shotgun (WGS) entry which is preliminary data.</text>
</comment>
<feature type="non-terminal residue" evidence="1">
    <location>
        <position position="1"/>
    </location>
</feature>
<accession>A0A812R7M7</accession>
<dbReference type="EMBL" id="CAJNIZ010019291">
    <property type="protein sequence ID" value="CAE7423974.1"/>
    <property type="molecule type" value="Genomic_DNA"/>
</dbReference>
<sequence length="63" mass="6711">GCSDHFMQAGQRHRRFLDFGDSAGIGPAGSGTHAARHHRARRCGSLCQGPGEQRCKSYGPAVC</sequence>
<keyword evidence="2" id="KW-1185">Reference proteome</keyword>
<dbReference type="AlphaFoldDB" id="A0A812R7M7"/>
<gene>
    <name evidence="1" type="ORF">SPIL2461_LOCUS10408</name>
</gene>
<evidence type="ECO:0000313" key="1">
    <source>
        <dbReference type="EMBL" id="CAE7423974.1"/>
    </source>
</evidence>
<proteinExistence type="predicted"/>
<reference evidence="1" key="1">
    <citation type="submission" date="2021-02" db="EMBL/GenBank/DDBJ databases">
        <authorList>
            <person name="Dougan E. K."/>
            <person name="Rhodes N."/>
            <person name="Thang M."/>
            <person name="Chan C."/>
        </authorList>
    </citation>
    <scope>NUCLEOTIDE SEQUENCE</scope>
</reference>
<feature type="non-terminal residue" evidence="1">
    <location>
        <position position="63"/>
    </location>
</feature>